<organism evidence="5 6">
    <name type="scientific">[Ruminococcus] torques</name>
    <dbReference type="NCBI Taxonomy" id="33039"/>
    <lineage>
        <taxon>Bacteria</taxon>
        <taxon>Bacillati</taxon>
        <taxon>Bacillota</taxon>
        <taxon>Clostridia</taxon>
        <taxon>Lachnospirales</taxon>
        <taxon>Lachnospiraceae</taxon>
        <taxon>Mediterraneibacter</taxon>
    </lineage>
</organism>
<dbReference type="SUPFAM" id="SSF116734">
    <property type="entry name" value="DNA methylase specificity domain"/>
    <property type="match status" value="1"/>
</dbReference>
<feature type="domain" description="Type I restriction modification DNA specificity" evidence="4">
    <location>
        <begin position="1"/>
        <end position="183"/>
    </location>
</feature>
<dbReference type="PANTHER" id="PTHR30408:SF12">
    <property type="entry name" value="TYPE I RESTRICTION ENZYME MJAVIII SPECIFICITY SUBUNIT"/>
    <property type="match status" value="1"/>
</dbReference>
<evidence type="ECO:0000256" key="3">
    <source>
        <dbReference type="ARBA" id="ARBA00023125"/>
    </source>
</evidence>
<evidence type="ECO:0000259" key="4">
    <source>
        <dbReference type="Pfam" id="PF01420"/>
    </source>
</evidence>
<dbReference type="Gene3D" id="3.90.220.20">
    <property type="entry name" value="DNA methylase specificity domains"/>
    <property type="match status" value="1"/>
</dbReference>
<protein>
    <submittedName>
        <fullName evidence="5">Restriction endonuclease subunit S</fullName>
    </submittedName>
</protein>
<evidence type="ECO:0000256" key="2">
    <source>
        <dbReference type="ARBA" id="ARBA00022747"/>
    </source>
</evidence>
<keyword evidence="5" id="KW-0255">Endonuclease</keyword>
<accession>A0A4Q5C875</accession>
<reference evidence="5 6" key="1">
    <citation type="journal article" date="2019" name="Science, e1252229">
        <title>Invertible promoters mediate bacterial phase variation, antibiotic resistance, and host adaptation in the gut.</title>
        <authorList>
            <person name="Jiang X."/>
            <person name="Hall A.B."/>
            <person name="Arthur T.D."/>
            <person name="Plichta D.R."/>
            <person name="Covington C.T."/>
            <person name="Poyet M."/>
            <person name="Crothers J."/>
            <person name="Moses P.L."/>
            <person name="Tolonen A.C."/>
            <person name="Vlamakis H."/>
            <person name="Alm E.J."/>
            <person name="Xavier R.J."/>
        </authorList>
    </citation>
    <scope>NUCLEOTIDE SEQUENCE [LARGE SCALE GENOMIC DNA]</scope>
    <source>
        <strain evidence="6">aa_0143</strain>
    </source>
</reference>
<dbReference type="GO" id="GO:0004519">
    <property type="term" value="F:endonuclease activity"/>
    <property type="evidence" value="ECO:0007669"/>
    <property type="project" value="UniProtKB-KW"/>
</dbReference>
<dbReference type="RefSeq" id="WP_129794879.1">
    <property type="nucleotide sequence ID" value="NZ_RCYR01000010.1"/>
</dbReference>
<dbReference type="InterPro" id="IPR044946">
    <property type="entry name" value="Restrct_endonuc_typeI_TRD_sf"/>
</dbReference>
<dbReference type="InterPro" id="IPR052021">
    <property type="entry name" value="Type-I_RS_S_subunit"/>
</dbReference>
<proteinExistence type="inferred from homology"/>
<comment type="similarity">
    <text evidence="1">Belongs to the type-I restriction system S methylase family.</text>
</comment>
<dbReference type="PANTHER" id="PTHR30408">
    <property type="entry name" value="TYPE-1 RESTRICTION ENZYME ECOKI SPECIFICITY PROTEIN"/>
    <property type="match status" value="1"/>
</dbReference>
<keyword evidence="5" id="KW-0540">Nuclease</keyword>
<dbReference type="GO" id="GO:0003677">
    <property type="term" value="F:DNA binding"/>
    <property type="evidence" value="ECO:0007669"/>
    <property type="project" value="UniProtKB-KW"/>
</dbReference>
<comment type="caution">
    <text evidence="5">The sequence shown here is derived from an EMBL/GenBank/DDBJ whole genome shotgun (WGS) entry which is preliminary data.</text>
</comment>
<dbReference type="GO" id="GO:0009307">
    <property type="term" value="P:DNA restriction-modification system"/>
    <property type="evidence" value="ECO:0007669"/>
    <property type="project" value="UniProtKB-KW"/>
</dbReference>
<sequence>MVEWISKTLGELTSFISKGIPPKYVDEENENTIRVLNQKCNRNFEISYNESRIHNAAVKKVPENKLLHSGDVLINSTGTGTAGRVAQIFNIPMPTTVDGHMILLRPTKEIDPLYYGYVIKSYQKKIESLAEGSTGQTEINRQRLQDEIYITFPKDRALQKEIGTFLFQIDEKIKNNSEINNNLAA</sequence>
<dbReference type="InterPro" id="IPR000055">
    <property type="entry name" value="Restrct_endonuc_typeI_TRD"/>
</dbReference>
<keyword evidence="2" id="KW-0680">Restriction system</keyword>
<keyword evidence="3" id="KW-0238">DNA-binding</keyword>
<dbReference type="EMBL" id="RCYR01000010">
    <property type="protein sequence ID" value="RYS80296.1"/>
    <property type="molecule type" value="Genomic_DNA"/>
</dbReference>
<name>A0A4Q5C875_9FIRM</name>
<evidence type="ECO:0000256" key="1">
    <source>
        <dbReference type="ARBA" id="ARBA00010923"/>
    </source>
</evidence>
<dbReference type="AlphaFoldDB" id="A0A4Q5C875"/>
<evidence type="ECO:0000313" key="5">
    <source>
        <dbReference type="EMBL" id="RYS80296.1"/>
    </source>
</evidence>
<dbReference type="Pfam" id="PF01420">
    <property type="entry name" value="Methylase_S"/>
    <property type="match status" value="1"/>
</dbReference>
<dbReference type="Proteomes" id="UP000292665">
    <property type="component" value="Unassembled WGS sequence"/>
</dbReference>
<keyword evidence="5" id="KW-0378">Hydrolase</keyword>
<evidence type="ECO:0000313" key="6">
    <source>
        <dbReference type="Proteomes" id="UP000292665"/>
    </source>
</evidence>
<dbReference type="CDD" id="cd16961">
    <property type="entry name" value="RMtype1_S_TRD-CR_like"/>
    <property type="match status" value="1"/>
</dbReference>
<gene>
    <name evidence="5" type="ORF">EAI93_06870</name>
</gene>